<dbReference type="Pfam" id="PF13306">
    <property type="entry name" value="LRR_5"/>
    <property type="match status" value="12"/>
</dbReference>
<sequence>MELQNLIGNIIKNNKTELFADPIAFLDTVRKECRSEQDAIKYIQLKVLLCLNGKFIQSLYLSVKDGSYCNVIESLSAFYDAQNISPRVYAYFIYVVLKGCGVAADRAEWFDPLQDTLDERSVPKENKTFGVGAYAEDLSEFCAGERSDSLKKFTGRRALVTVPCGYRTIERGAFAHHREIRWLTVPDTVVCIQEEAFGDCGELETVVLSSSLSEIPDKCFYDAGKLALVIAPNVRSVGQKAFYRSGISNYKKIGGGPEKIGAFAFFGCKKLKNIDLSRCRSAERGAFSECTEIRTLKLNDGIRLEAGLLSLFSKDAASFRSCGYHLEEITYVCERGEIPAALFAGLGCVRKITVEGKVKKIGERAFADCSALSELCMDFVGQEIPHGAFLNCGSMVRFPDFPMVGKIGNSAFAGCSSLKTLCFGTTVRTVGEGAFSGCAQLQNPGLSFESGEIAEECFSGCSSLKEISLEKVRIIGRGAFAGCAFGRGLSLSAATEFVGEGAFRNAEIGGVLELPCRAAFGKLAFEGVRGVRDLVLHSASLRDREGRSLQIYELFAENMETFNSRYEGIQNVKISADGIGDGAFMGWKNLKKVLVAAPIDRIGKNAFRNCTSLEGVKINADQVQIGESAFAGCASLRRLKTSVKSEKERDLDLSGVQFIGRLAFESCPFESIFIPASCKAEQEAFASCVQLKEIGIDCSTGEVPKPPYFYFAKDKEEFNTRFEGCRKAVYYNFRSVPEGFFEGFRNLREIGFVGNVEQIGRAAFSALPSLEQVSGCYIGTSLPESSFENCANLVGIFAAEKVKEIGPRAFKGCTSLTALSFGTVGELGDSAFAECSSLSRIEGNFICRTVGAYAFSGCRKLEDFSFLSDAREAGAYAFENSSIGAFPKTLGYIARGAFKNVSLGSVVTIPAGVRFEKGALEGIADFKTLVLEEKCVTDRAGEDFPLYQLFDDSLAAFNEKYFQLVNVKIKKGLAAEQFRGWKKIRKVLIESGGGTEIPVSCFDGCESLEGVKVAGPLLGIERFAFRNCNMLKRLKTGGAEEDADVSLRQTQKIAENAFENCHSVRTISFTLKSVSDGAFRGCDGAETVKVWLDEPEKWMERRICSVFAEEKDFGAAYLNLKNVEAENVQILPSGLFSGCKNVRQIVCNGRTEQLGPAAFQGCSMLETLRLDFTGKELPAHCFEDCGALSGAMRFENVEKIGEAAFKNCGRITEIVFPSQVNVLGEECFMNCKNLHSLQMEFTGTELPANCFAQCRALSCPPELRNTEEIHAQAFAGCDAIVHLCIGAVKEGRLETLFQDSFQKIRSVEYVSPYIPDNFFKGMTALEKIVFRKRIVRIGNGAFYGTKSLKEVGNLEGAESVGRYAFAHSGIEKIRFTDALEQIGVGALAGCNCLQTAEMPACFDRFGSLFDWKQGPGTKEIVQKHSDREKKYYLPSSLRKVIIAGGQLSEGAFSGVGCDVEVRFAPQEIPNDAFYGFRGRLDIDVSQVRTVGENAFGCVKFGDQSMELPAVVSIGRCAFEGAQMKALALGKEIRSIAEDAFARAEIEKLQISENEFYTAENSLLVAEKSGKLLYAGKGISGEVSLGGRVTEIQAHAFGDCKGLTCIRVGDAVQIGERAFENCSGLLSLVISEKTQKMGRGVCEGCGNIVYLELPFLGESADIPYALDYVFGETGAGKRADVAVRGGKIAQGVFRTNKKAEYGKIDLSHTDCEELCEDSFRNADIGELILPDSLKTVREGAFGATVADRVLFAGTDPLGNIAVTEDCIYSADTLVYRFKNCDLLNIRGGTKRIGKDAFDVNARAEKLVLADAEMLSGENLAAVNALEGVSVLEVWAEVSVPFHELFKTFCRGLTSVTYGGSDSCDGMFGGLESLTELLSPNIRVLKNGSFGGCGKLTFLPSFRKLEVIEKGAFDGMPEISLLYIPETIQTIDPEVFDDVSVGHLVVGDNQNYRCEGGILTDRRRTVLYAEKEIKGNVCLDGASEIRKSAFKNCRSLTGVKADVLLAIGDNAFEGCKKLSSFEVMDCKKIGREVLHGCRALSALRLPYIGPSEDVGRNILYLFSPDEAVKAGQMPAESDIAKYLPPALRKVTLYRQKVIDGTFSGCAKLSEIKLSERTQEISSMSFSKCIGLKYLVIPDSVQKIGDFAFAGCDYGLVTELADKKQEAMFSKKWDVIKNGFLGLGTKRVKVKYRR</sequence>
<gene>
    <name evidence="1" type="ORF">H9741_00890</name>
</gene>
<dbReference type="PANTHER" id="PTHR45661">
    <property type="entry name" value="SURFACE ANTIGEN"/>
    <property type="match status" value="1"/>
</dbReference>
<evidence type="ECO:0000313" key="1">
    <source>
        <dbReference type="EMBL" id="HIX07013.1"/>
    </source>
</evidence>
<dbReference type="EMBL" id="DXFX01000009">
    <property type="protein sequence ID" value="HIX07013.1"/>
    <property type="molecule type" value="Genomic_DNA"/>
</dbReference>
<proteinExistence type="predicted"/>
<organism evidence="1 2">
    <name type="scientific">Candidatus Borkfalkia faecipullorum</name>
    <dbReference type="NCBI Taxonomy" id="2838510"/>
    <lineage>
        <taxon>Bacteria</taxon>
        <taxon>Bacillati</taxon>
        <taxon>Bacillota</taxon>
        <taxon>Clostridia</taxon>
        <taxon>Christensenellales</taxon>
        <taxon>Christensenellaceae</taxon>
        <taxon>Candidatus Borkfalkia</taxon>
    </lineage>
</organism>
<dbReference type="Gene3D" id="3.80.10.10">
    <property type="entry name" value="Ribonuclease Inhibitor"/>
    <property type="match status" value="10"/>
</dbReference>
<protein>
    <submittedName>
        <fullName evidence="1">Leucine-rich repeat domain-containing protein</fullName>
    </submittedName>
</protein>
<reference evidence="1" key="1">
    <citation type="journal article" date="2021" name="PeerJ">
        <title>Extensive microbial diversity within the chicken gut microbiome revealed by metagenomics and culture.</title>
        <authorList>
            <person name="Gilroy R."/>
            <person name="Ravi A."/>
            <person name="Getino M."/>
            <person name="Pursley I."/>
            <person name="Horton D.L."/>
            <person name="Alikhan N.F."/>
            <person name="Baker D."/>
            <person name="Gharbi K."/>
            <person name="Hall N."/>
            <person name="Watson M."/>
            <person name="Adriaenssens E.M."/>
            <person name="Foster-Nyarko E."/>
            <person name="Jarju S."/>
            <person name="Secka A."/>
            <person name="Antonio M."/>
            <person name="Oren A."/>
            <person name="Chaudhuri R.R."/>
            <person name="La Ragione R."/>
            <person name="Hildebrand F."/>
            <person name="Pallen M.J."/>
        </authorList>
    </citation>
    <scope>NUCLEOTIDE SEQUENCE</scope>
    <source>
        <strain evidence="1">811</strain>
    </source>
</reference>
<dbReference type="InterPro" id="IPR032675">
    <property type="entry name" value="LRR_dom_sf"/>
</dbReference>
<evidence type="ECO:0000313" key="2">
    <source>
        <dbReference type="Proteomes" id="UP000824204"/>
    </source>
</evidence>
<dbReference type="InterPro" id="IPR026906">
    <property type="entry name" value="LRR_5"/>
</dbReference>
<reference evidence="1" key="2">
    <citation type="submission" date="2021-04" db="EMBL/GenBank/DDBJ databases">
        <authorList>
            <person name="Gilroy R."/>
        </authorList>
    </citation>
    <scope>NUCLEOTIDE SEQUENCE</scope>
    <source>
        <strain evidence="1">811</strain>
    </source>
</reference>
<dbReference type="Proteomes" id="UP000824204">
    <property type="component" value="Unassembled WGS sequence"/>
</dbReference>
<comment type="caution">
    <text evidence="1">The sequence shown here is derived from an EMBL/GenBank/DDBJ whole genome shotgun (WGS) entry which is preliminary data.</text>
</comment>
<dbReference type="PANTHER" id="PTHR45661:SF3">
    <property type="entry name" value="IG-LIKE DOMAIN-CONTAINING PROTEIN"/>
    <property type="match status" value="1"/>
</dbReference>
<name>A0A9D2AEN3_9FIRM</name>
<accession>A0A9D2AEN3</accession>
<dbReference type="InterPro" id="IPR053139">
    <property type="entry name" value="Surface_bspA-like"/>
</dbReference>
<dbReference type="SUPFAM" id="SSF52058">
    <property type="entry name" value="L domain-like"/>
    <property type="match status" value="4"/>
</dbReference>